<protein>
    <submittedName>
        <fullName evidence="1">Uncharacterized protein</fullName>
    </submittedName>
</protein>
<dbReference type="RefSeq" id="WP_345865779.1">
    <property type="nucleotide sequence ID" value="NZ_JBDIMF010000006.1"/>
</dbReference>
<accession>A0ABU9XVJ2</accession>
<organism evidence="1 2">
    <name type="scientific">Sphingomonas qilianensis</name>
    <dbReference type="NCBI Taxonomy" id="1736690"/>
    <lineage>
        <taxon>Bacteria</taxon>
        <taxon>Pseudomonadati</taxon>
        <taxon>Pseudomonadota</taxon>
        <taxon>Alphaproteobacteria</taxon>
        <taxon>Sphingomonadales</taxon>
        <taxon>Sphingomonadaceae</taxon>
        <taxon>Sphingomonas</taxon>
    </lineage>
</organism>
<comment type="caution">
    <text evidence="1">The sequence shown here is derived from an EMBL/GenBank/DDBJ whole genome shotgun (WGS) entry which is preliminary data.</text>
</comment>
<evidence type="ECO:0000313" key="1">
    <source>
        <dbReference type="EMBL" id="MEN2787566.1"/>
    </source>
</evidence>
<evidence type="ECO:0000313" key="2">
    <source>
        <dbReference type="Proteomes" id="UP001404104"/>
    </source>
</evidence>
<sequence>MFKTPSLEEGRRFITLIASSSQDQCREMGELMTSLASSPRDHHWRMQMQKALDNYPEAPVSSIASAIEDGRARVKADNDELWATGWHPIQMRAKLVELGYNGAADGDMIAAPTASIEAPQDSEAVPD</sequence>
<dbReference type="EMBL" id="JBDIMF010000006">
    <property type="protein sequence ID" value="MEN2787566.1"/>
    <property type="molecule type" value="Genomic_DNA"/>
</dbReference>
<reference evidence="1 2" key="1">
    <citation type="submission" date="2024-05" db="EMBL/GenBank/DDBJ databases">
        <authorList>
            <person name="Liu Q."/>
            <person name="Xin Y.-H."/>
        </authorList>
    </citation>
    <scope>NUCLEOTIDE SEQUENCE [LARGE SCALE GENOMIC DNA]</scope>
    <source>
        <strain evidence="1 2">CGMCC 1.15349</strain>
    </source>
</reference>
<name>A0ABU9XVJ2_9SPHN</name>
<dbReference type="Proteomes" id="UP001404104">
    <property type="component" value="Unassembled WGS sequence"/>
</dbReference>
<keyword evidence="2" id="KW-1185">Reference proteome</keyword>
<proteinExistence type="predicted"/>
<gene>
    <name evidence="1" type="ORF">ABC969_14195</name>
</gene>